<dbReference type="CDD" id="cd00063">
    <property type="entry name" value="FN3"/>
    <property type="match status" value="1"/>
</dbReference>
<evidence type="ECO:0000259" key="4">
    <source>
        <dbReference type="PROSITE" id="PS50853"/>
    </source>
</evidence>
<dbReference type="InterPro" id="IPR007110">
    <property type="entry name" value="Ig-like_dom"/>
</dbReference>
<protein>
    <submittedName>
        <fullName evidence="6">Gliding motility-associated-like protein</fullName>
    </submittedName>
</protein>
<keyword evidence="1 2" id="KW-0732">Signal</keyword>
<accession>A0A327YE88</accession>
<gene>
    <name evidence="6" type="ORF">B0I03_1122</name>
</gene>
<dbReference type="InterPro" id="IPR014755">
    <property type="entry name" value="Cu-Rt/internalin_Ig-like"/>
</dbReference>
<dbReference type="OrthoDB" id="608579at2"/>
<dbReference type="Gene3D" id="2.60.120.380">
    <property type="match status" value="1"/>
</dbReference>
<evidence type="ECO:0000259" key="5">
    <source>
        <dbReference type="PROSITE" id="PS51841"/>
    </source>
</evidence>
<dbReference type="InterPro" id="IPR056600">
    <property type="entry name" value="GBD_T9SS_assoc"/>
</dbReference>
<dbReference type="Pfam" id="PF00041">
    <property type="entry name" value="fn3"/>
    <property type="match status" value="1"/>
</dbReference>
<dbReference type="InterPro" id="IPR003961">
    <property type="entry name" value="FN3_dom"/>
</dbReference>
<comment type="caution">
    <text evidence="6">The sequence shown here is derived from an EMBL/GenBank/DDBJ whole genome shotgun (WGS) entry which is preliminary data.</text>
</comment>
<feature type="domain" description="LTD" evidence="5">
    <location>
        <begin position="1389"/>
        <end position="1521"/>
    </location>
</feature>
<evidence type="ECO:0000256" key="1">
    <source>
        <dbReference type="ARBA" id="ARBA00022729"/>
    </source>
</evidence>
<feature type="domain" description="Ig-like" evidence="3">
    <location>
        <begin position="748"/>
        <end position="842"/>
    </location>
</feature>
<dbReference type="InterPro" id="IPR026341">
    <property type="entry name" value="T9SS_type_B"/>
</dbReference>
<dbReference type="Pfam" id="PF07675">
    <property type="entry name" value="Cleaved_Adhesin"/>
    <property type="match status" value="1"/>
</dbReference>
<proteinExistence type="predicted"/>
<dbReference type="InterPro" id="IPR011628">
    <property type="entry name" value="Cleaved_adhesin"/>
</dbReference>
<dbReference type="Gene3D" id="2.60.40.1220">
    <property type="match status" value="2"/>
</dbReference>
<dbReference type="PROSITE" id="PS50853">
    <property type="entry name" value="FN3"/>
    <property type="match status" value="2"/>
</dbReference>
<dbReference type="NCBIfam" id="NF038128">
    <property type="entry name" value="choice_anch_J"/>
    <property type="match status" value="1"/>
</dbReference>
<feature type="domain" description="Fibronectin type-III" evidence="4">
    <location>
        <begin position="389"/>
        <end position="482"/>
    </location>
</feature>
<dbReference type="SMART" id="SM00060">
    <property type="entry name" value="FN3"/>
    <property type="match status" value="3"/>
</dbReference>
<feature type="signal peptide" evidence="2">
    <location>
        <begin position="1"/>
        <end position="18"/>
    </location>
</feature>
<evidence type="ECO:0000256" key="2">
    <source>
        <dbReference type="SAM" id="SignalP"/>
    </source>
</evidence>
<dbReference type="InterPro" id="IPR013783">
    <property type="entry name" value="Ig-like_fold"/>
</dbReference>
<dbReference type="NCBIfam" id="TIGR04131">
    <property type="entry name" value="Bac_Flav_CTERM"/>
    <property type="match status" value="1"/>
</dbReference>
<name>A0A327YE88_9FLAO</name>
<dbReference type="Gene3D" id="2.60.40.10">
    <property type="entry name" value="Immunoglobulins"/>
    <property type="match status" value="2"/>
</dbReference>
<sequence length="1935" mass="202453">MKKLLLFFMSFFTFFAFGQLSEGFEGATFPPTGWVVTDNGIGTVQSWSRNTLLPNVWTSGTASAMSTREGSVPGLAQDWLITPQVTVPANGQVRFFARSVTNGEQGSVYKVMLSTATQNISDFTITLATYTELDIVNDLMQQKFINLDAYANQNVHIAFVHEVTGGLGDRWILDKVNVDRQCLQPDNLVVSAIGDTTVNLSWSNPTGATQWEIEYGPAGFTQGTGTLVTGVNTNNAYPLNGLTAATTYDFYVRPICGIDNVGPWSDSETFTTALCAASQQCDFVFRLTDSWGDGWNGNTMTVRQFGQTVAIIGPTFTAGAGPVNVTVALCSNQPFELFWNTGGGFANEVGVAIIDPLGVQIYNKPFNTGTQGTVLYSGAALCTPPTCPAPSNIVVSDLTTTSGTVTWIDNAGATQWEIIIQPAGTGYPPNGATPTATVNGTPTYDFSGFPSATSFEVYIRAICSPTDSSIWAGPRNFATLISNDECATAVTVPVNIGTACINSVTGTVLGATPSPNPNGCAGTDDDDVWFQFTATEGTHNVSLVNVTGSATDLYHVVYSGSCGALTQLYCSDDNSSIATNLTPGQTYYIRVYTFTATAGQNTSFTLCVGTPVDCSDASAFCGETGLVYTNSVGVPSYGGIGCLFTTPNPSWYFMQVSQSGNLNFQIAQTNNATGNGIDVDYIVWGPFTPAQFAASCNDLYDFPDGNTTIPNNVASCSYSAAAIENFTIANAVVNNIYIVLITNFSNQPGTVTFTQTNLNGTGAGATNCAIVCSNNLGADQVLCADSYQIVSSNTTADQYQWFLNDVLIPGATASTLTVYQSGTYKCIITCGINSVEDEIEVTLNPTIVPAFSTPGAICSGAANVPLSNTSINGVTGQWTLVGAPVTEISTATAGTFTYIFTPDAVAFPCSPNFTMNVEILGTCTFNSVSTAVYMESCETTLTGDFFNTTGVNPNEIGPSTNVFTGNDYGVHLQNSGSLILKGAELRSFKTPTSNVCGANLYYRVYLTSGTPGTFNTIALPLLDNCVAGNYPSGGVCNPDDQKWQAIASAIDLTTFTPGNYTLEVYYDLTGDNNSTTDCDDTILVNNGGSNFIANFTIQATPTFVSTNEQCGSANGSITVSGFIPGTTYAVTYTDDAVVVGPTNYIANSSGQIIFAGLNAGTYADFSFLVNGCTILVPAPIVITNFSPSITQVTSNTEICVGGNAVFTIEGSPNFNVSYSINGGAAQSVTLDASGLATVTVTTPPAGNVVLQLININNPSCTISVTNSSTVLVNALPVATLTVVDSNICLGVGNAEFVINGTPNATVSYTINGGATQTINIGATGTATITVNLPTADVTVALTGVTLGICSNTTTGQTGTVVITSIPVPVINVTQTPVCSNQTASFIVTSPVNTQLNIPTDLFISEITDHTSGGSSGSLTYVEIYNGTGASVNLANYKLKVYTNGIATAQCNLVLSGILLNNDVVVIKLGQPANSVDQGGVVADLTFVGSCAGVNNNDSIVLTTSTDVELDTWGINGVIFTPAGGVGYDYRRNTTATLPSATWDPADWTAIDWTTTAPDLPDYSDVGFYSLYVTNYEYTLSNGVTTTTQSGVNFTGVAPGTYTLVATDLITGCTSNPLTFTIDPVVYTTPVTTISYTTPVCISSTTNPTPNTSAAGFVTGGSYSSTAGLSIDGSTGVIDLALSTPGTYVVTYAVGVNVTNCTNSGSSQTTIVITPNNVSTFNNITGVCEGTSATLPATSIEGYTGTWSPATIDTSIIGTSTYTFTPNAGQCAAVGTIQVTIDDRSLTTFTQIDDLCLGASVVLPTTSNEGVTGTWSPATVNTTAVSVITYTFTPDASFCADVTTMDIRVIGCEIPKGVSPNNDGDNDTWDLSGLNVSKVEIFNRYGTKVFGKSNYTNEWFGQSDNGNELPDGTYYYVIEFNGLPAKTGWVYINRQQ</sequence>
<dbReference type="PROSITE" id="PS51841">
    <property type="entry name" value="LTD"/>
    <property type="match status" value="1"/>
</dbReference>
<evidence type="ECO:0000313" key="7">
    <source>
        <dbReference type="Proteomes" id="UP000249620"/>
    </source>
</evidence>
<keyword evidence="7" id="KW-1185">Reference proteome</keyword>
<dbReference type="Proteomes" id="UP000249620">
    <property type="component" value="Unassembled WGS sequence"/>
</dbReference>
<dbReference type="InterPro" id="IPR036116">
    <property type="entry name" value="FN3_sf"/>
</dbReference>
<evidence type="ECO:0000313" key="6">
    <source>
        <dbReference type="EMBL" id="RAK19368.1"/>
    </source>
</evidence>
<dbReference type="SUPFAM" id="SSF49265">
    <property type="entry name" value="Fibronectin type III"/>
    <property type="match status" value="2"/>
</dbReference>
<dbReference type="Pfam" id="PF00932">
    <property type="entry name" value="LTD"/>
    <property type="match status" value="1"/>
</dbReference>
<dbReference type="PROSITE" id="PS50835">
    <property type="entry name" value="IG_LIKE"/>
    <property type="match status" value="1"/>
</dbReference>
<organism evidence="6 7">
    <name type="scientific">Flavobacterium aquaticum</name>
    <dbReference type="NCBI Taxonomy" id="1236486"/>
    <lineage>
        <taxon>Bacteria</taxon>
        <taxon>Pseudomonadati</taxon>
        <taxon>Bacteroidota</taxon>
        <taxon>Flavobacteriia</taxon>
        <taxon>Flavobacteriales</taxon>
        <taxon>Flavobacteriaceae</taxon>
        <taxon>Flavobacterium</taxon>
    </lineage>
</organism>
<feature type="domain" description="Fibronectin type-III" evidence="4">
    <location>
        <begin position="184"/>
        <end position="275"/>
    </location>
</feature>
<dbReference type="Pfam" id="PF13585">
    <property type="entry name" value="CHU_C"/>
    <property type="match status" value="1"/>
</dbReference>
<reference evidence="6 7" key="1">
    <citation type="submission" date="2018-06" db="EMBL/GenBank/DDBJ databases">
        <title>Genomic Encyclopedia of Type Strains, Phase III (KMG-III): the genomes of soil and plant-associated and newly described type strains.</title>
        <authorList>
            <person name="Whitman W."/>
        </authorList>
    </citation>
    <scope>NUCLEOTIDE SEQUENCE [LARGE SCALE GENOMIC DNA]</scope>
    <source>
        <strain evidence="6 7">CGMCC 1.12398</strain>
    </source>
</reference>
<dbReference type="RefSeq" id="WP_111567856.1">
    <property type="nucleotide sequence ID" value="NZ_QLMI01000012.1"/>
</dbReference>
<feature type="chain" id="PRO_5016302334" evidence="2">
    <location>
        <begin position="19"/>
        <end position="1935"/>
    </location>
</feature>
<dbReference type="InterPro" id="IPR001322">
    <property type="entry name" value="Lamin_tail_dom"/>
</dbReference>
<dbReference type="EMBL" id="QLMI01000012">
    <property type="protein sequence ID" value="RAK19368.1"/>
    <property type="molecule type" value="Genomic_DNA"/>
</dbReference>
<evidence type="ECO:0000259" key="3">
    <source>
        <dbReference type="PROSITE" id="PS50835"/>
    </source>
</evidence>
<dbReference type="Pfam" id="PF23759">
    <property type="entry name" value="GBD_T9SS_assoc"/>
    <property type="match status" value="1"/>
</dbReference>
<dbReference type="Gene3D" id="2.60.120.200">
    <property type="match status" value="1"/>
</dbReference>